<dbReference type="Proteomes" id="UP000027138">
    <property type="component" value="Unassembled WGS sequence"/>
</dbReference>
<evidence type="ECO:0000313" key="8">
    <source>
        <dbReference type="EMBL" id="KDP29128.1"/>
    </source>
</evidence>
<dbReference type="STRING" id="180498.A0A067K246"/>
<evidence type="ECO:0000256" key="6">
    <source>
        <dbReference type="SAM" id="SignalP"/>
    </source>
</evidence>
<dbReference type="PROSITE" id="PS51485">
    <property type="entry name" value="PHYTOCYANIN"/>
    <property type="match status" value="1"/>
</dbReference>
<dbReference type="AlphaFoldDB" id="A0A067K246"/>
<dbReference type="OrthoDB" id="1933492at2759"/>
<evidence type="ECO:0000256" key="2">
    <source>
        <dbReference type="ARBA" id="ARBA00022723"/>
    </source>
</evidence>
<dbReference type="PANTHER" id="PTHR33021:SF70">
    <property type="entry name" value="PHYTOCYANIN DOMAIN-CONTAINING PROTEIN"/>
    <property type="match status" value="1"/>
</dbReference>
<keyword evidence="1" id="KW-0813">Transport</keyword>
<evidence type="ECO:0000256" key="1">
    <source>
        <dbReference type="ARBA" id="ARBA00022448"/>
    </source>
</evidence>
<keyword evidence="4" id="KW-0186">Copper</keyword>
<dbReference type="GO" id="GO:0046872">
    <property type="term" value="F:metal ion binding"/>
    <property type="evidence" value="ECO:0007669"/>
    <property type="project" value="UniProtKB-KW"/>
</dbReference>
<evidence type="ECO:0000256" key="5">
    <source>
        <dbReference type="ARBA" id="ARBA00023180"/>
    </source>
</evidence>
<keyword evidence="2" id="KW-0479">Metal-binding</keyword>
<keyword evidence="3" id="KW-0249">Electron transport</keyword>
<dbReference type="GO" id="GO:0005886">
    <property type="term" value="C:plasma membrane"/>
    <property type="evidence" value="ECO:0007669"/>
    <property type="project" value="TreeGrafter"/>
</dbReference>
<organism evidence="8 9">
    <name type="scientific">Jatropha curcas</name>
    <name type="common">Barbados nut</name>
    <dbReference type="NCBI Taxonomy" id="180498"/>
    <lineage>
        <taxon>Eukaryota</taxon>
        <taxon>Viridiplantae</taxon>
        <taxon>Streptophyta</taxon>
        <taxon>Embryophyta</taxon>
        <taxon>Tracheophyta</taxon>
        <taxon>Spermatophyta</taxon>
        <taxon>Magnoliopsida</taxon>
        <taxon>eudicotyledons</taxon>
        <taxon>Gunneridae</taxon>
        <taxon>Pentapetalae</taxon>
        <taxon>rosids</taxon>
        <taxon>fabids</taxon>
        <taxon>Malpighiales</taxon>
        <taxon>Euphorbiaceae</taxon>
        <taxon>Crotonoideae</taxon>
        <taxon>Jatropheae</taxon>
        <taxon>Jatropha</taxon>
    </lineage>
</organism>
<proteinExistence type="predicted"/>
<name>A0A067K246_JATCU</name>
<dbReference type="InterPro" id="IPR003245">
    <property type="entry name" value="Phytocyanin_dom"/>
</dbReference>
<dbReference type="PROSITE" id="PS00196">
    <property type="entry name" value="COPPER_BLUE"/>
    <property type="match status" value="1"/>
</dbReference>
<dbReference type="InterPro" id="IPR008972">
    <property type="entry name" value="Cupredoxin"/>
</dbReference>
<dbReference type="PANTHER" id="PTHR33021">
    <property type="entry name" value="BLUE COPPER PROTEIN"/>
    <property type="match status" value="1"/>
</dbReference>
<evidence type="ECO:0000259" key="7">
    <source>
        <dbReference type="PROSITE" id="PS51485"/>
    </source>
</evidence>
<dbReference type="Pfam" id="PF02298">
    <property type="entry name" value="Cu_bind_like"/>
    <property type="match status" value="1"/>
</dbReference>
<keyword evidence="9" id="KW-1185">Reference proteome</keyword>
<dbReference type="GO" id="GO:0009055">
    <property type="term" value="F:electron transfer activity"/>
    <property type="evidence" value="ECO:0007669"/>
    <property type="project" value="InterPro"/>
</dbReference>
<dbReference type="SUPFAM" id="SSF49503">
    <property type="entry name" value="Cupredoxins"/>
    <property type="match status" value="1"/>
</dbReference>
<dbReference type="Gene3D" id="2.60.40.420">
    <property type="entry name" value="Cupredoxins - blue copper proteins"/>
    <property type="match status" value="1"/>
</dbReference>
<dbReference type="InterPro" id="IPR028871">
    <property type="entry name" value="BlueCu_1_BS"/>
</dbReference>
<dbReference type="CDD" id="cd04216">
    <property type="entry name" value="Phytocyanin"/>
    <property type="match status" value="1"/>
</dbReference>
<protein>
    <recommendedName>
        <fullName evidence="7">Phytocyanin domain-containing protein</fullName>
    </recommendedName>
</protein>
<evidence type="ECO:0000256" key="3">
    <source>
        <dbReference type="ARBA" id="ARBA00022982"/>
    </source>
</evidence>
<feature type="domain" description="Phytocyanin" evidence="7">
    <location>
        <begin position="25"/>
        <end position="123"/>
    </location>
</feature>
<evidence type="ECO:0000256" key="4">
    <source>
        <dbReference type="ARBA" id="ARBA00023008"/>
    </source>
</evidence>
<keyword evidence="6" id="KW-0732">Signal</keyword>
<dbReference type="EMBL" id="KK914761">
    <property type="protein sequence ID" value="KDP29128.1"/>
    <property type="molecule type" value="Genomic_DNA"/>
</dbReference>
<dbReference type="InterPro" id="IPR039391">
    <property type="entry name" value="Phytocyanin-like"/>
</dbReference>
<sequence length="123" mass="13512">MALQNNAALLIFVAITFCAVSVSAKEFVDGDAKGWAVVPSYKTWAKDKEFSIGDVLVFNYKKGEHDVLRVNKESFESCNALSPLSTNESGEDIVNLMEPGEYYFICGKPGHCQDGQKLSIRVA</sequence>
<gene>
    <name evidence="8" type="ORF">JCGZ_16517</name>
</gene>
<reference evidence="8 9" key="1">
    <citation type="journal article" date="2014" name="PLoS ONE">
        <title>Global Analysis of Gene Expression Profiles in Physic Nut (Jatropha curcas L.) Seedlings Exposed to Salt Stress.</title>
        <authorList>
            <person name="Zhang L."/>
            <person name="Zhang C."/>
            <person name="Wu P."/>
            <person name="Chen Y."/>
            <person name="Li M."/>
            <person name="Jiang H."/>
            <person name="Wu G."/>
        </authorList>
    </citation>
    <scope>NUCLEOTIDE SEQUENCE [LARGE SCALE GENOMIC DNA]</scope>
    <source>
        <strain evidence="9">cv. GZQX0401</strain>
        <tissue evidence="8">Young leaves</tissue>
    </source>
</reference>
<evidence type="ECO:0000313" key="9">
    <source>
        <dbReference type="Proteomes" id="UP000027138"/>
    </source>
</evidence>
<dbReference type="FunFam" id="2.60.40.420:FF:000003">
    <property type="entry name" value="Blue copper"/>
    <property type="match status" value="1"/>
</dbReference>
<feature type="chain" id="PRO_5001639172" description="Phytocyanin domain-containing protein" evidence="6">
    <location>
        <begin position="25"/>
        <end position="123"/>
    </location>
</feature>
<feature type="signal peptide" evidence="6">
    <location>
        <begin position="1"/>
        <end position="24"/>
    </location>
</feature>
<keyword evidence="5" id="KW-0325">Glycoprotein</keyword>
<accession>A0A067K246</accession>